<dbReference type="AlphaFoldDB" id="A0A1H2XM16"/>
<accession>A0A1H2XM16</accession>
<protein>
    <submittedName>
        <fullName evidence="2">Uncharacterized protein</fullName>
    </submittedName>
</protein>
<dbReference type="RefSeq" id="WP_074667669.1">
    <property type="nucleotide sequence ID" value="NZ_FNNH01000040.1"/>
</dbReference>
<evidence type="ECO:0000256" key="1">
    <source>
        <dbReference type="SAM" id="MobiDB-lite"/>
    </source>
</evidence>
<sequence length="159" mass="17684">MALLKPVPLLTPLIPPLLAPFFFLVLLSSAICAQPVPATKPAAPATTQSTESPPSDESLYELLTTIEETENERTALSEQLKDTSNPADKQQTQKQLQSLDQRLIDLKNSFEETVTGGQGLATLAEKPEEKAPFNWKKELEEIVRPLMDDLTRILHEHQK</sequence>
<proteinExistence type="predicted"/>
<evidence type="ECO:0000313" key="3">
    <source>
        <dbReference type="Proteomes" id="UP000183454"/>
    </source>
</evidence>
<feature type="compositionally biased region" description="Basic and acidic residues" evidence="1">
    <location>
        <begin position="71"/>
        <end position="81"/>
    </location>
</feature>
<feature type="region of interest" description="Disordered" evidence="1">
    <location>
        <begin position="71"/>
        <end position="95"/>
    </location>
</feature>
<organism evidence="2 3">
    <name type="scientific">Nitrosomonas communis</name>
    <dbReference type="NCBI Taxonomy" id="44574"/>
    <lineage>
        <taxon>Bacteria</taxon>
        <taxon>Pseudomonadati</taxon>
        <taxon>Pseudomonadota</taxon>
        <taxon>Betaproteobacteria</taxon>
        <taxon>Nitrosomonadales</taxon>
        <taxon>Nitrosomonadaceae</taxon>
        <taxon>Nitrosomonas</taxon>
    </lineage>
</organism>
<name>A0A1H2XM16_9PROT</name>
<evidence type="ECO:0000313" key="2">
    <source>
        <dbReference type="EMBL" id="SDW93943.1"/>
    </source>
</evidence>
<dbReference type="EMBL" id="FNNH01000040">
    <property type="protein sequence ID" value="SDW93943.1"/>
    <property type="molecule type" value="Genomic_DNA"/>
</dbReference>
<gene>
    <name evidence="2" type="ORF">SAMN05421882_104025</name>
</gene>
<reference evidence="2 3" key="1">
    <citation type="submission" date="2016-10" db="EMBL/GenBank/DDBJ databases">
        <authorList>
            <person name="de Groot N.N."/>
        </authorList>
    </citation>
    <scope>NUCLEOTIDE SEQUENCE [LARGE SCALE GENOMIC DNA]</scope>
    <source>
        <strain evidence="2 3">Nm110</strain>
    </source>
</reference>
<dbReference type="Proteomes" id="UP000183454">
    <property type="component" value="Unassembled WGS sequence"/>
</dbReference>